<feature type="domain" description="Gram-positive cocci surface proteins LPxTG" evidence="7">
    <location>
        <begin position="526"/>
        <end position="556"/>
    </location>
</feature>
<keyword evidence="2" id="KW-0964">Secreted</keyword>
<evidence type="ECO:0000256" key="5">
    <source>
        <dbReference type="SAM" id="Phobius"/>
    </source>
</evidence>
<dbReference type="GO" id="GO:0005975">
    <property type="term" value="P:carbohydrate metabolic process"/>
    <property type="evidence" value="ECO:0007669"/>
    <property type="project" value="UniProtKB-ARBA"/>
</dbReference>
<dbReference type="Proteomes" id="UP000029066">
    <property type="component" value="Unassembled WGS sequence"/>
</dbReference>
<dbReference type="AlphaFoldDB" id="A0A087D400"/>
<proteinExistence type="predicted"/>
<dbReference type="InterPro" id="IPR013783">
    <property type="entry name" value="Ig-like_fold"/>
</dbReference>
<evidence type="ECO:0000256" key="4">
    <source>
        <dbReference type="ARBA" id="ARBA00023088"/>
    </source>
</evidence>
<dbReference type="EMBL" id="JGZN01000025">
    <property type="protein sequence ID" value="KFI90250.1"/>
    <property type="molecule type" value="Genomic_DNA"/>
</dbReference>
<comment type="caution">
    <text evidence="8">The sequence shown here is derived from an EMBL/GenBank/DDBJ whole genome shotgun (WGS) entry which is preliminary data.</text>
</comment>
<feature type="chain" id="PRO_5001819903" evidence="6">
    <location>
        <begin position="30"/>
        <end position="556"/>
    </location>
</feature>
<dbReference type="Gene3D" id="2.60.40.740">
    <property type="match status" value="1"/>
</dbReference>
<evidence type="ECO:0000313" key="8">
    <source>
        <dbReference type="EMBL" id="KFI90250.1"/>
    </source>
</evidence>
<keyword evidence="5" id="KW-0472">Membrane</keyword>
<keyword evidence="5" id="KW-0812">Transmembrane</keyword>
<evidence type="ECO:0000256" key="3">
    <source>
        <dbReference type="ARBA" id="ARBA00022729"/>
    </source>
</evidence>
<dbReference type="OrthoDB" id="3238690at2"/>
<keyword evidence="1" id="KW-0134">Cell wall</keyword>
<feature type="transmembrane region" description="Helical" evidence="5">
    <location>
        <begin position="533"/>
        <end position="552"/>
    </location>
</feature>
<dbReference type="NCBIfam" id="TIGR04226">
    <property type="entry name" value="RrgB_K2N_iso_D2"/>
    <property type="match status" value="1"/>
</dbReference>
<evidence type="ECO:0000256" key="2">
    <source>
        <dbReference type="ARBA" id="ARBA00022525"/>
    </source>
</evidence>
<dbReference type="Gene3D" id="2.60.40.10">
    <property type="entry name" value="Immunoglobulins"/>
    <property type="match status" value="1"/>
</dbReference>
<name>A0A087D400_9BIFI</name>
<organism evidence="8 9">
    <name type="scientific">Bifidobacterium saguini DSM 23967</name>
    <dbReference type="NCBI Taxonomy" id="1437607"/>
    <lineage>
        <taxon>Bacteria</taxon>
        <taxon>Bacillati</taxon>
        <taxon>Actinomycetota</taxon>
        <taxon>Actinomycetes</taxon>
        <taxon>Bifidobacteriales</taxon>
        <taxon>Bifidobacteriaceae</taxon>
        <taxon>Bifidobacterium</taxon>
    </lineage>
</organism>
<dbReference type="InterPro" id="IPR019931">
    <property type="entry name" value="LPXTG_anchor"/>
</dbReference>
<keyword evidence="5" id="KW-1133">Transmembrane helix</keyword>
<evidence type="ECO:0000256" key="1">
    <source>
        <dbReference type="ARBA" id="ARBA00022512"/>
    </source>
</evidence>
<evidence type="ECO:0000259" key="7">
    <source>
        <dbReference type="PROSITE" id="PS50847"/>
    </source>
</evidence>
<reference evidence="8 9" key="1">
    <citation type="submission" date="2014-03" db="EMBL/GenBank/DDBJ databases">
        <title>Genomics of Bifidobacteria.</title>
        <authorList>
            <person name="Ventura M."/>
            <person name="Milani C."/>
            <person name="Lugli G.A."/>
        </authorList>
    </citation>
    <scope>NUCLEOTIDE SEQUENCE [LARGE SCALE GENOMIC DNA]</scope>
    <source>
        <strain evidence="8 9">DSM 23967</strain>
    </source>
</reference>
<feature type="signal peptide" evidence="6">
    <location>
        <begin position="1"/>
        <end position="29"/>
    </location>
</feature>
<keyword evidence="3 6" id="KW-0732">Signal</keyword>
<dbReference type="NCBIfam" id="TIGR01167">
    <property type="entry name" value="LPXTG_anchor"/>
    <property type="match status" value="1"/>
</dbReference>
<dbReference type="STRING" id="1437607.BISA_2279"/>
<dbReference type="PROSITE" id="PS50847">
    <property type="entry name" value="GRAM_POS_ANCHORING"/>
    <property type="match status" value="1"/>
</dbReference>
<dbReference type="RefSeq" id="WP_033892154.1">
    <property type="nucleotide sequence ID" value="NZ_JDUT01000017.1"/>
</dbReference>
<evidence type="ECO:0000256" key="6">
    <source>
        <dbReference type="SAM" id="SignalP"/>
    </source>
</evidence>
<sequence length="556" mass="57371">MRDKRIIGSLAAVAAAITVAASTAAFAFAAPAQATTEQLREPQPITVTSSADISGKTLKAVRLAGYSAASIDGQAIGGLDVNDAGHASSIANALKDSGATGYDADNPMAWVVQNLLDSQSSPYAGSLRTLVTRLAKDTAITGDSTATALAKGADANTMTATVTPGIYLILDLTANGQGASIPMIAATGIDGITTLGTGQTTQTLGTVEYKPNDATVTKRIVQNGAEALSNTAAIGETVHYRLTTSVPNHTGYEHFRLTLTDTLDQGLAFQRITAVTVNGKTLDAALWHASDPTAAQDGTTTFTVTFAPTADGTSDLLASDSTRNAFPIGSGVTVEYDALLTKDAAVNTTAGGTGNHNTVNVSYSHNPNDWTDQATVPGDTTTTYTGRFTLSKTDMDGKPLAAATFAITRNGSDTPVSLAAISAGDATHPAEYRTATAGETSTTLITIPASGKAVIQGLDGEYTVTERSSPFNTSPLPEFTLTVEPDHGQNHANAVTDFQQDPNKLATLDGTTATVTVRNARSILQLPKTGSTWMTIWIAAGTLSALGGLLLLRKRD</sequence>
<gene>
    <name evidence="8" type="ORF">BISA_2279</name>
</gene>
<dbReference type="InterPro" id="IPR026466">
    <property type="entry name" value="Fim_isopep_form_D2_dom"/>
</dbReference>
<keyword evidence="4" id="KW-0572">Peptidoglycan-anchor</keyword>
<accession>A0A087D400</accession>
<protein>
    <submittedName>
        <fullName evidence="8">LPXTG-motif cell wall anchor domain protein</fullName>
    </submittedName>
</protein>
<evidence type="ECO:0000313" key="9">
    <source>
        <dbReference type="Proteomes" id="UP000029066"/>
    </source>
</evidence>